<protein>
    <recommendedName>
        <fullName evidence="9">Nucleoside phosphorylase domain-containing protein</fullName>
    </recommendedName>
</protein>
<dbReference type="Gene3D" id="3.40.50.1580">
    <property type="entry name" value="Nucleoside phosphorylase domain"/>
    <property type="match status" value="1"/>
</dbReference>
<feature type="repeat" description="ANK" evidence="3">
    <location>
        <begin position="840"/>
        <end position="872"/>
    </location>
</feature>
<feature type="repeat" description="ANK" evidence="3">
    <location>
        <begin position="873"/>
        <end position="905"/>
    </location>
</feature>
<feature type="repeat" description="ANK" evidence="3">
    <location>
        <begin position="1075"/>
        <end position="1107"/>
    </location>
</feature>
<dbReference type="EMBL" id="JAKEKT020000122">
    <property type="protein sequence ID" value="KAL1635026.1"/>
    <property type="molecule type" value="Genomic_DNA"/>
</dbReference>
<evidence type="ECO:0000256" key="4">
    <source>
        <dbReference type="SAM" id="MobiDB-lite"/>
    </source>
</evidence>
<feature type="repeat" description="ANK" evidence="3">
    <location>
        <begin position="910"/>
        <end position="942"/>
    </location>
</feature>
<feature type="domain" description="Nephrocystin 3-like N-terminal" evidence="6">
    <location>
        <begin position="401"/>
        <end position="503"/>
    </location>
</feature>
<dbReference type="SUPFAM" id="SSF48403">
    <property type="entry name" value="Ankyrin repeat"/>
    <property type="match status" value="2"/>
</dbReference>
<dbReference type="Pfam" id="PF13637">
    <property type="entry name" value="Ank_4"/>
    <property type="match status" value="1"/>
</dbReference>
<feature type="repeat" description="ANK" evidence="3">
    <location>
        <begin position="811"/>
        <end position="839"/>
    </location>
</feature>
<dbReference type="Gene3D" id="1.25.40.20">
    <property type="entry name" value="Ankyrin repeat-containing domain"/>
    <property type="match status" value="3"/>
</dbReference>
<evidence type="ECO:0000256" key="1">
    <source>
        <dbReference type="ARBA" id="ARBA00022737"/>
    </source>
</evidence>
<sequence>MPRHPQQYTVGWIVALHIEQAAAQGVLDEKHEKPEGFKKHSRDTNNYTWGRIKEHNIVIASLAAGRLGTVSAATTAMSMVSSLPHLRFGLMVGIGAGVPRLDDNIDIRLGDVVVSLPTGTSPGVVKYDLGKRKSDGRFERVGSLSAPPEVLLKGVTTLQAKHEMEDSRVSEILEEMVQRYPKMAKVQRGGNSSFLYPGAEHDRLYETPSHRHDNAATGNPAGDQDPSCSSPGPIREIKRAERSIEPEIYYGVIASGDSVVKDGISRDEILQRLEDKCICFEMEAAGLMNSFPCLVIRGICDYADEFKNDRWQRYAAATAAAVAKELLEGMDGEDVERALPIEQRIKELGDQVSQIGIGQKETSDRVQALDTSLHSQEIRRWLSPPDVSTNYYKARERCHQGTGQWFLQSAEYSAWKSRQNSFLWLYGMAGCGKTVLSSTIIQDLEKAVNLSAEAVQSLSVRETGSGQLVTDDIRSYVHTWIRKLTRWESKREIQDEIETTLVEKADGMFRWVSCQLDALENCLDYPSLRKALESLPSTLDETYVRILKNIPHEYKHHAQRLLQILAFSERPLEIDEAVDALAVDVEKKPHFEPKNRMPVPDEISKCCSSLVVVVTIQSSRGRLARKEIQLAHFSVKEYLISDRVDGTLLNRFSENNARSSIAKVCLAYLDALDQVLPPGEIARRFPFAKYSARYWMKHARAGEQDDNLRSMAVDFLLNPGPPFENSCTLYLPGGDQHQPVPQQRKFNAPLYNASFEGLSFVVRDLLANGVDADAEGLEFGTAVEAASWKGHGEVVHALLEWGATIDICTYPLLSASIRGHENIVQMLLDRGANVNSVDDNCDTPLIAASEEGYENIVQMLLDRGANVNAAGKNNFTPLIAASEEGHESIVRMLLNRGANVDAVEIVFPESCRTALVAASGRGHGSIVHALLEKGADVHATAAWGETALQVASERGHEKIVQALLAKGAPIDGHQMLEAPLEAAAKNGNVSIFWMLLNAVPNVNATPGYLGTALQAASYKGNEEFVQALLNKGADINARGRRFESALEAASRGGHESIFQILLDNGANIVNARSGQYMTILEAASFGGNENIVRILLDKSTDVNFRTEFLGQALHIASFRGNTKLVRMLLDKSTDVNCLLEDLGKALRYASSKGDTKLVRMLLDKSTDVNFREEDLGKALQYASSEGDTKIVRILLDKSTDINFRTEDFGAALENASWEGHTKIVRILLDKGANNKRGSIDSAFLNASIKGNEEIVKILLDEAGANVNAKDDLGRTALILTTCYGNANVAQILLDHDANINAQDKEWRTALYDASEKGEKMVVQMLLDRGADVNIPCGDFGNALYVASEGEHEDIVQLLLDRGADPNAEGGKWGTALRAAREETTNGKIVQMLLDRGATDPLR</sequence>
<dbReference type="InterPro" id="IPR036770">
    <property type="entry name" value="Ankyrin_rpt-contain_sf"/>
</dbReference>
<evidence type="ECO:0000259" key="5">
    <source>
        <dbReference type="Pfam" id="PF22939"/>
    </source>
</evidence>
<feature type="domain" description="GPI inositol-deacylase winged helix" evidence="5">
    <location>
        <begin position="553"/>
        <end position="645"/>
    </location>
</feature>
<dbReference type="PRINTS" id="PR01415">
    <property type="entry name" value="ANKYRIN"/>
</dbReference>
<feature type="region of interest" description="Disordered" evidence="4">
    <location>
        <begin position="209"/>
        <end position="234"/>
    </location>
</feature>
<feature type="repeat" description="ANK" evidence="3">
    <location>
        <begin position="1008"/>
        <end position="1040"/>
    </location>
</feature>
<dbReference type="InterPro" id="IPR002110">
    <property type="entry name" value="Ankyrin_rpt"/>
</dbReference>
<feature type="repeat" description="ANK" evidence="3">
    <location>
        <begin position="1272"/>
        <end position="1304"/>
    </location>
</feature>
<feature type="repeat" description="ANK" evidence="3">
    <location>
        <begin position="1112"/>
        <end position="1136"/>
    </location>
</feature>
<evidence type="ECO:0008006" key="9">
    <source>
        <dbReference type="Google" id="ProtNLM"/>
    </source>
</evidence>
<proteinExistence type="predicted"/>
<dbReference type="Gene3D" id="3.40.50.300">
    <property type="entry name" value="P-loop containing nucleotide triphosphate hydrolases"/>
    <property type="match status" value="1"/>
</dbReference>
<evidence type="ECO:0000259" key="6">
    <source>
        <dbReference type="Pfam" id="PF24883"/>
    </source>
</evidence>
<keyword evidence="1" id="KW-0677">Repeat</keyword>
<feature type="repeat" description="ANK" evidence="3">
    <location>
        <begin position="943"/>
        <end position="975"/>
    </location>
</feature>
<organism evidence="7 8">
    <name type="scientific">Diplodia intermedia</name>
    <dbReference type="NCBI Taxonomy" id="856260"/>
    <lineage>
        <taxon>Eukaryota</taxon>
        <taxon>Fungi</taxon>
        <taxon>Dikarya</taxon>
        <taxon>Ascomycota</taxon>
        <taxon>Pezizomycotina</taxon>
        <taxon>Dothideomycetes</taxon>
        <taxon>Dothideomycetes incertae sedis</taxon>
        <taxon>Botryosphaeriales</taxon>
        <taxon>Botryosphaeriaceae</taxon>
        <taxon>Diplodia</taxon>
    </lineage>
</organism>
<gene>
    <name evidence="7" type="ORF">SLS58_010421</name>
</gene>
<feature type="repeat" description="ANK" evidence="3">
    <location>
        <begin position="1338"/>
        <end position="1370"/>
    </location>
</feature>
<comment type="caution">
    <text evidence="7">The sequence shown here is derived from an EMBL/GenBank/DDBJ whole genome shotgun (WGS) entry which is preliminary data.</text>
</comment>
<dbReference type="PROSITE" id="PS50088">
    <property type="entry name" value="ANK_REPEAT"/>
    <property type="match status" value="13"/>
</dbReference>
<dbReference type="SUPFAM" id="SSF53167">
    <property type="entry name" value="Purine and uridine phosphorylases"/>
    <property type="match status" value="1"/>
</dbReference>
<dbReference type="Pfam" id="PF24883">
    <property type="entry name" value="NPHP3_N"/>
    <property type="match status" value="1"/>
</dbReference>
<feature type="repeat" description="ANK" evidence="3">
    <location>
        <begin position="1174"/>
        <end position="1206"/>
    </location>
</feature>
<dbReference type="Proteomes" id="UP001521184">
    <property type="component" value="Unassembled WGS sequence"/>
</dbReference>
<accession>A0ABR3T756</accession>
<feature type="repeat" description="ANK" evidence="3">
    <location>
        <begin position="1305"/>
        <end position="1337"/>
    </location>
</feature>
<dbReference type="SUPFAM" id="SSF52540">
    <property type="entry name" value="P-loop containing nucleoside triphosphate hydrolases"/>
    <property type="match status" value="1"/>
</dbReference>
<dbReference type="InterPro" id="IPR056884">
    <property type="entry name" value="NPHP3-like_N"/>
</dbReference>
<dbReference type="InterPro" id="IPR054471">
    <property type="entry name" value="GPIID_WHD"/>
</dbReference>
<keyword evidence="8" id="KW-1185">Reference proteome</keyword>
<dbReference type="InterPro" id="IPR035994">
    <property type="entry name" value="Nucleoside_phosphorylase_sf"/>
</dbReference>
<dbReference type="Pfam" id="PF22939">
    <property type="entry name" value="WHD_GPIID"/>
    <property type="match status" value="1"/>
</dbReference>
<dbReference type="InterPro" id="IPR027417">
    <property type="entry name" value="P-loop_NTPase"/>
</dbReference>
<name>A0ABR3T756_9PEZI</name>
<evidence type="ECO:0000313" key="7">
    <source>
        <dbReference type="EMBL" id="KAL1635026.1"/>
    </source>
</evidence>
<dbReference type="Pfam" id="PF00023">
    <property type="entry name" value="Ank"/>
    <property type="match status" value="1"/>
</dbReference>
<dbReference type="PANTHER" id="PTHR24198">
    <property type="entry name" value="ANKYRIN REPEAT AND PROTEIN KINASE DOMAIN-CONTAINING PROTEIN"/>
    <property type="match status" value="1"/>
</dbReference>
<keyword evidence="2 3" id="KW-0040">ANK repeat</keyword>
<dbReference type="Pfam" id="PF12796">
    <property type="entry name" value="Ank_2"/>
    <property type="match status" value="4"/>
</dbReference>
<evidence type="ECO:0000256" key="2">
    <source>
        <dbReference type="ARBA" id="ARBA00023043"/>
    </source>
</evidence>
<reference evidence="7 8" key="1">
    <citation type="journal article" date="2023" name="Plant Dis.">
        <title>First Report of Diplodia intermedia Causing Canker and Dieback Diseases on Apple Trees in Canada.</title>
        <authorList>
            <person name="Ellouze W."/>
            <person name="Ilyukhin E."/>
            <person name="Sulman M."/>
            <person name="Ali S."/>
        </authorList>
    </citation>
    <scope>NUCLEOTIDE SEQUENCE [LARGE SCALE GENOMIC DNA]</scope>
    <source>
        <strain evidence="7 8">M45-28</strain>
    </source>
</reference>
<dbReference type="SMART" id="SM00248">
    <property type="entry name" value="ANK"/>
    <property type="match status" value="18"/>
</dbReference>
<dbReference type="PANTHER" id="PTHR24198:SF165">
    <property type="entry name" value="ANKYRIN REPEAT-CONTAINING PROTEIN-RELATED"/>
    <property type="match status" value="1"/>
</dbReference>
<evidence type="ECO:0000256" key="3">
    <source>
        <dbReference type="PROSITE-ProRule" id="PRU00023"/>
    </source>
</evidence>
<evidence type="ECO:0000313" key="8">
    <source>
        <dbReference type="Proteomes" id="UP001521184"/>
    </source>
</evidence>
<dbReference type="PROSITE" id="PS50297">
    <property type="entry name" value="ANK_REP_REGION"/>
    <property type="match status" value="9"/>
</dbReference>
<feature type="repeat" description="ANK" evidence="3">
    <location>
        <begin position="1141"/>
        <end position="1173"/>
    </location>
</feature>